<dbReference type="InterPro" id="IPR001394">
    <property type="entry name" value="Peptidase_C19_UCH"/>
</dbReference>
<evidence type="ECO:0000256" key="1">
    <source>
        <dbReference type="ARBA" id="ARBA00000707"/>
    </source>
</evidence>
<reference evidence="11" key="1">
    <citation type="submission" date="2013-12" db="EMBL/GenBank/DDBJ databases">
        <title>The Genome Sequence of Aphanomyces astaci APO3.</title>
        <authorList>
            <consortium name="The Broad Institute Genomics Platform"/>
            <person name="Russ C."/>
            <person name="Tyler B."/>
            <person name="van West P."/>
            <person name="Dieguez-Uribeondo J."/>
            <person name="Young S.K."/>
            <person name="Zeng Q."/>
            <person name="Gargeya S."/>
            <person name="Fitzgerald M."/>
            <person name="Abouelleil A."/>
            <person name="Alvarado L."/>
            <person name="Chapman S.B."/>
            <person name="Gainer-Dewar J."/>
            <person name="Goldberg J."/>
            <person name="Griggs A."/>
            <person name="Gujja S."/>
            <person name="Hansen M."/>
            <person name="Howarth C."/>
            <person name="Imamovic A."/>
            <person name="Ireland A."/>
            <person name="Larimer J."/>
            <person name="McCowan C."/>
            <person name="Murphy C."/>
            <person name="Pearson M."/>
            <person name="Poon T.W."/>
            <person name="Priest M."/>
            <person name="Roberts A."/>
            <person name="Saif S."/>
            <person name="Shea T."/>
            <person name="Sykes S."/>
            <person name="Wortman J."/>
            <person name="Nusbaum C."/>
            <person name="Birren B."/>
        </authorList>
    </citation>
    <scope>NUCLEOTIDE SEQUENCE [LARGE SCALE GENOMIC DNA]</scope>
    <source>
        <strain evidence="11">APO3</strain>
    </source>
</reference>
<dbReference type="SMART" id="SM00695">
    <property type="entry name" value="DUSP"/>
    <property type="match status" value="1"/>
</dbReference>
<evidence type="ECO:0000256" key="4">
    <source>
        <dbReference type="ARBA" id="ARBA00022670"/>
    </source>
</evidence>
<keyword evidence="7" id="KW-0788">Thiol protease</keyword>
<dbReference type="EMBL" id="KI913115">
    <property type="protein sequence ID" value="ETV88108.1"/>
    <property type="molecule type" value="Genomic_DNA"/>
</dbReference>
<comment type="catalytic activity">
    <reaction evidence="1">
        <text>Thiol-dependent hydrolysis of ester, thioester, amide, peptide and isopeptide bonds formed by the C-terminal Gly of ubiquitin (a 76-residue protein attached to proteins as an intracellular targeting signal).</text>
        <dbReference type="EC" id="3.4.19.12"/>
    </reaction>
</comment>
<feature type="domain" description="USP" evidence="9">
    <location>
        <begin position="643"/>
        <end position="1321"/>
    </location>
</feature>
<evidence type="ECO:0000313" key="11">
    <source>
        <dbReference type="EMBL" id="ETV88108.1"/>
    </source>
</evidence>
<dbReference type="Gene3D" id="3.30.2230.10">
    <property type="entry name" value="DUSP-like"/>
    <property type="match status" value="1"/>
</dbReference>
<sequence>MGNVESVHGNAGGRHVRANQSGEGAVLDTGLEELEQLREGFRRVTSLSRNAPQQQQHGMEKDTFRIMVLHAFPRLPKTLGERLFDVLNTERSGLLQWSELLSGLDLTQHVHGNKALLVENQCKFLFDVYDLSESGQLQRDILDRFANVIYGVRGIPSMDEALQALFDKPGKVPTLSYADFSSAFREKSPAFLFTWLETLARHVGRKPHPAIRDLQDRYNVVRVRERIQRSTLLTLEEICGLEKWFQRALRGRLTLRTADFLLQVLEPHVSRPFCDLLAPWLGDKIDFASFCALLSNFCRGHAQRSFLFQVVQVDGKIPQAKAALLATAVAASSEAASTVDETVFTDLNEDQFGGLQLSSLDQFADRMAVAACCQFDCCLRPQDPTIESRIIDARWTEYDQPHVSHVWYLVDSTWWYNWCGYTSFHPLNGSQGGNLAFPTLALDTVQQSGLHLPVGVDETKRPGPMKNWSLQYRHGSRRLKLDMVVGQHFHLLPEPVYTTLGHWYGGGPSFGRTYLASSMELELYPLVLRVGRTDVRGDVTVSGEEVVVGRGSRAGAVLQDCCHVLIVRDHHTRLWCTTCVSKVLVLPNDALPYDQLTQDSILIVEIQDADGSWPLSQTDQGGKASGDRVKAAAAPSSCSYGLVGLDNLGNTCYMSSAIQCLSHSRLLCDYFRSGHFRYDLNLTNKLGTQGKLAVAFGNLVNVLWSTNKKSVAPVQFRNAVAKFNQHFDNYDQHDSQELLACLLSGLSEDLNRVKDVPAPMEQPDSAGQRDSVVADQWWQNYLRREVSIVVALFMGQYKSLLSCHTCQYQSASFEPFTFLQLPLRETDTFVLVLTVVFHCGREPMRCSLELRRDGVVADIKRAVARQVGFAESTPLMVACINSQEHTIQSVYPDQFKLSLIKEQEQVVAYELEVELYDAPEVSLDTRLHVGDAVGVQNDRSPVPTHARITACNANGTYDIAFWTGRVDFGYSRTRLVHYGGSHVFLNVVHRRLENATVFFTDPNVLRLFGTPLVVAVVPQRTTGYQLYTYIWRRLRRIFHWSAPPDPAQISHLPPSASRASDVATVALGTHLELTRFGFCLRLVTMDGMACSRCPWLSGCRGCLVSSHPDALLQVCGRETIAIDWDIQTMAEDYDATEASKVQVHASFEKQAKVQAAVLSLQSCLKDFTASEPLDEAYCSRCKALTPAAKKMDLWRVPPLLVIQLKRFQYTATSRKKLRHLVQFPLKGLDLTEFLVRSSPDSGLQNWQFLGGKLAPDQVPAAVYDLYAVVNHIGVLGGGHYVATVLSESDKRWKCFNDHQCRDIDEKDVVTPSAYILFYIRRDMKSLPVHQVFPVNSTSPVLSDEEMAALLHEPDSSRCVVS</sequence>
<evidence type="ECO:0000256" key="7">
    <source>
        <dbReference type="ARBA" id="ARBA00022807"/>
    </source>
</evidence>
<dbReference type="Pfam" id="PF06337">
    <property type="entry name" value="DUSP"/>
    <property type="match status" value="1"/>
</dbReference>
<dbReference type="SUPFAM" id="SSF54001">
    <property type="entry name" value="Cysteine proteinases"/>
    <property type="match status" value="1"/>
</dbReference>
<evidence type="ECO:0000259" key="9">
    <source>
        <dbReference type="PROSITE" id="PS50235"/>
    </source>
</evidence>
<keyword evidence="5" id="KW-0833">Ubl conjugation pathway</keyword>
<comment type="similarity">
    <text evidence="2">Belongs to the peptidase C19 family.</text>
</comment>
<dbReference type="PROSITE" id="PS50235">
    <property type="entry name" value="USP_3"/>
    <property type="match status" value="1"/>
</dbReference>
<dbReference type="Pfam" id="PF00443">
    <property type="entry name" value="UCH"/>
    <property type="match status" value="1"/>
</dbReference>
<dbReference type="EC" id="3.4.19.12" evidence="3"/>
<name>W4HAI6_APHAT</name>
<dbReference type="Gene3D" id="1.10.238.10">
    <property type="entry name" value="EF-hand"/>
    <property type="match status" value="1"/>
</dbReference>
<keyword evidence="6" id="KW-0378">Hydrolase</keyword>
<evidence type="ECO:0000259" key="10">
    <source>
        <dbReference type="PROSITE" id="PS51283"/>
    </source>
</evidence>
<evidence type="ECO:0000256" key="2">
    <source>
        <dbReference type="ARBA" id="ARBA00009085"/>
    </source>
</evidence>
<dbReference type="VEuPathDB" id="FungiDB:H257_01463"/>
<feature type="region of interest" description="Disordered" evidence="8">
    <location>
        <begin position="1"/>
        <end position="24"/>
    </location>
</feature>
<dbReference type="InterPro" id="IPR035927">
    <property type="entry name" value="DUSP-like_sf"/>
</dbReference>
<feature type="domain" description="DUSP" evidence="10">
    <location>
        <begin position="377"/>
        <end position="515"/>
    </location>
</feature>
<keyword evidence="4" id="KW-0645">Protease</keyword>
<dbReference type="InterPro" id="IPR050185">
    <property type="entry name" value="Ub_carboxyl-term_hydrolase"/>
</dbReference>
<dbReference type="PROSITE" id="PS00973">
    <property type="entry name" value="USP_2"/>
    <property type="match status" value="1"/>
</dbReference>
<dbReference type="PROSITE" id="PS51283">
    <property type="entry name" value="DUSP"/>
    <property type="match status" value="1"/>
</dbReference>
<evidence type="ECO:0000256" key="3">
    <source>
        <dbReference type="ARBA" id="ARBA00012759"/>
    </source>
</evidence>
<dbReference type="PANTHER" id="PTHR21646:SF24">
    <property type="entry name" value="UBIQUITIN CARBOXYL-TERMINAL HYDROLASE"/>
    <property type="match status" value="1"/>
</dbReference>
<organism evidence="11">
    <name type="scientific">Aphanomyces astaci</name>
    <name type="common">Crayfish plague agent</name>
    <dbReference type="NCBI Taxonomy" id="112090"/>
    <lineage>
        <taxon>Eukaryota</taxon>
        <taxon>Sar</taxon>
        <taxon>Stramenopiles</taxon>
        <taxon>Oomycota</taxon>
        <taxon>Saprolegniomycetes</taxon>
        <taxon>Saprolegniales</taxon>
        <taxon>Verrucalvaceae</taxon>
        <taxon>Aphanomyces</taxon>
    </lineage>
</organism>
<dbReference type="GeneID" id="20803459"/>
<dbReference type="GO" id="GO:0006508">
    <property type="term" value="P:proteolysis"/>
    <property type="evidence" value="ECO:0007669"/>
    <property type="project" value="UniProtKB-KW"/>
</dbReference>
<evidence type="ECO:0000256" key="8">
    <source>
        <dbReference type="SAM" id="MobiDB-lite"/>
    </source>
</evidence>
<dbReference type="RefSeq" id="XP_009822971.1">
    <property type="nucleotide sequence ID" value="XM_009824669.1"/>
</dbReference>
<dbReference type="InterPro" id="IPR006615">
    <property type="entry name" value="Pept_C19_DUSP"/>
</dbReference>
<dbReference type="PROSITE" id="PS00972">
    <property type="entry name" value="USP_1"/>
    <property type="match status" value="1"/>
</dbReference>
<dbReference type="InterPro" id="IPR011992">
    <property type="entry name" value="EF-hand-dom_pair"/>
</dbReference>
<dbReference type="GO" id="GO:0004843">
    <property type="term" value="F:cysteine-type deubiquitinase activity"/>
    <property type="evidence" value="ECO:0007669"/>
    <property type="project" value="UniProtKB-EC"/>
</dbReference>
<dbReference type="STRING" id="112090.W4HAI6"/>
<dbReference type="SUPFAM" id="SSF47473">
    <property type="entry name" value="EF-hand"/>
    <property type="match status" value="1"/>
</dbReference>
<dbReference type="GO" id="GO:0016579">
    <property type="term" value="P:protein deubiquitination"/>
    <property type="evidence" value="ECO:0007669"/>
    <property type="project" value="InterPro"/>
</dbReference>
<dbReference type="Gene3D" id="3.90.70.10">
    <property type="entry name" value="Cysteine proteinases"/>
    <property type="match status" value="2"/>
</dbReference>
<dbReference type="SUPFAM" id="SSF143791">
    <property type="entry name" value="DUSP-like"/>
    <property type="match status" value="1"/>
</dbReference>
<dbReference type="PANTHER" id="PTHR21646">
    <property type="entry name" value="UBIQUITIN CARBOXYL-TERMINAL HYDROLASE"/>
    <property type="match status" value="1"/>
</dbReference>
<gene>
    <name evidence="11" type="ORF">H257_01463</name>
</gene>
<dbReference type="InterPro" id="IPR018200">
    <property type="entry name" value="USP_CS"/>
</dbReference>
<accession>W4HAI6</accession>
<dbReference type="InterPro" id="IPR038765">
    <property type="entry name" value="Papain-like_cys_pep_sf"/>
</dbReference>
<evidence type="ECO:0000256" key="6">
    <source>
        <dbReference type="ARBA" id="ARBA00022801"/>
    </source>
</evidence>
<evidence type="ECO:0000256" key="5">
    <source>
        <dbReference type="ARBA" id="ARBA00022786"/>
    </source>
</evidence>
<proteinExistence type="inferred from homology"/>
<protein>
    <recommendedName>
        <fullName evidence="3">ubiquitinyl hydrolase 1</fullName>
        <ecNumber evidence="3">3.4.19.12</ecNumber>
    </recommendedName>
</protein>
<dbReference type="OrthoDB" id="191686at2759"/>
<dbReference type="InterPro" id="IPR028889">
    <property type="entry name" value="USP"/>
</dbReference>